<evidence type="ECO:0008006" key="3">
    <source>
        <dbReference type="Google" id="ProtNLM"/>
    </source>
</evidence>
<protein>
    <recommendedName>
        <fullName evidence="3">DUF2240 family protein</fullName>
    </recommendedName>
</protein>
<dbReference type="Pfam" id="PF09999">
    <property type="entry name" value="DUF2240"/>
    <property type="match status" value="1"/>
</dbReference>
<dbReference type="Proteomes" id="UP000612009">
    <property type="component" value="Unassembled WGS sequence"/>
</dbReference>
<sequence length="154" mass="17353">MNDLIYTVVQPFKIKGERSIKTKEFILSLVLDLKWFKPAEAKTVLSTAVNNGLLQQEGDFVTVNFDLTQVNPPFDFKPTTGIITTAEESLFEKIIERIIVNTGEDKRKVIAAINQNQKKLSRLVDINVSALIIAMENDVDVSDLINAAYHELEM</sequence>
<evidence type="ECO:0000313" key="1">
    <source>
        <dbReference type="EMBL" id="CAD6492366.1"/>
    </source>
</evidence>
<comment type="caution">
    <text evidence="1">The sequence shown here is derived from an EMBL/GenBank/DDBJ whole genome shotgun (WGS) entry which is preliminary data.</text>
</comment>
<dbReference type="InterPro" id="IPR018716">
    <property type="entry name" value="DUF2240"/>
</dbReference>
<accession>A0A811T4Y9</accession>
<dbReference type="EMBL" id="CAJHIR010000012">
    <property type="protein sequence ID" value="CAD6492366.1"/>
    <property type="molecule type" value="Genomic_DNA"/>
</dbReference>
<organism evidence="1 2">
    <name type="scientific">Candidatus Argoarchaeum ethanivorans</name>
    <dbReference type="NCBI Taxonomy" id="2608793"/>
    <lineage>
        <taxon>Archaea</taxon>
        <taxon>Methanobacteriati</taxon>
        <taxon>Methanobacteriota</taxon>
        <taxon>Stenosarchaea group</taxon>
        <taxon>Methanomicrobia</taxon>
        <taxon>Methanosarcinales</taxon>
        <taxon>Methanosarcinales incertae sedis</taxon>
        <taxon>GOM Arc I cluster</taxon>
        <taxon>Candidatus Argoarchaeum</taxon>
    </lineage>
</organism>
<name>A0A811T4Y9_9EURY</name>
<proteinExistence type="predicted"/>
<reference evidence="1" key="1">
    <citation type="submission" date="2020-10" db="EMBL/GenBank/DDBJ databases">
        <authorList>
            <person name="Hahn C.J."/>
            <person name="Laso-Perez R."/>
            <person name="Vulcano F."/>
            <person name="Vaziourakis K.-M."/>
            <person name="Stokke R."/>
            <person name="Steen I.H."/>
            <person name="Teske A."/>
            <person name="Boetius A."/>
            <person name="Liebeke M."/>
            <person name="Amann R."/>
            <person name="Knittel K."/>
        </authorList>
    </citation>
    <scope>NUCLEOTIDE SEQUENCE</scope>
    <source>
        <strain evidence="1">Gfbio:e3339647-f889-4370-9287-4fb5cb688e4c:AG392J18_GoMArc1</strain>
    </source>
</reference>
<evidence type="ECO:0000313" key="2">
    <source>
        <dbReference type="Proteomes" id="UP000612009"/>
    </source>
</evidence>
<dbReference type="AlphaFoldDB" id="A0A811T4Y9"/>
<gene>
    <name evidence="1" type="ORF">LAKADJCE_00284</name>
</gene>